<dbReference type="AlphaFoldDB" id="A0AAD7C4I9"/>
<dbReference type="Pfam" id="PF21762">
    <property type="entry name" value="DEDDh_C"/>
    <property type="match status" value="1"/>
</dbReference>
<dbReference type="PANTHER" id="PTHR28083">
    <property type="entry name" value="GOOD FOR FULL DBP5 ACTIVITY PROTEIN 2"/>
    <property type="match status" value="1"/>
</dbReference>
<comment type="caution">
    <text evidence="3">The sequence shown here is derived from an EMBL/GenBank/DDBJ whole genome shotgun (WGS) entry which is preliminary data.</text>
</comment>
<keyword evidence="4" id="KW-1185">Reference proteome</keyword>
<organism evidence="3 4">
    <name type="scientific">Roridomyces roridus</name>
    <dbReference type="NCBI Taxonomy" id="1738132"/>
    <lineage>
        <taxon>Eukaryota</taxon>
        <taxon>Fungi</taxon>
        <taxon>Dikarya</taxon>
        <taxon>Basidiomycota</taxon>
        <taxon>Agaricomycotina</taxon>
        <taxon>Agaricomycetes</taxon>
        <taxon>Agaricomycetidae</taxon>
        <taxon>Agaricales</taxon>
        <taxon>Marasmiineae</taxon>
        <taxon>Mycenaceae</taxon>
        <taxon>Roridomyces</taxon>
    </lineage>
</organism>
<dbReference type="PANTHER" id="PTHR28083:SF1">
    <property type="entry name" value="GOOD FOR FULL DBP5 ACTIVITY PROTEIN 2"/>
    <property type="match status" value="1"/>
</dbReference>
<dbReference type="InterPro" id="IPR040151">
    <property type="entry name" value="Gfd2/YDR514C-like"/>
</dbReference>
<feature type="region of interest" description="Disordered" evidence="1">
    <location>
        <begin position="368"/>
        <end position="392"/>
    </location>
</feature>
<dbReference type="InterPro" id="IPR048519">
    <property type="entry name" value="Gfd2/YDR514C-like_C"/>
</dbReference>
<protein>
    <recommendedName>
        <fullName evidence="2">Gfd2/YDR514C-like C-terminal domain-containing protein</fullName>
    </recommendedName>
</protein>
<gene>
    <name evidence="3" type="ORF">FB45DRAFT_904230</name>
</gene>
<name>A0AAD7C4I9_9AGAR</name>
<accession>A0AAD7C4I9</accession>
<evidence type="ECO:0000313" key="3">
    <source>
        <dbReference type="EMBL" id="KAJ7638906.1"/>
    </source>
</evidence>
<dbReference type="GO" id="GO:0005634">
    <property type="term" value="C:nucleus"/>
    <property type="evidence" value="ECO:0007669"/>
    <property type="project" value="TreeGrafter"/>
</dbReference>
<evidence type="ECO:0000256" key="1">
    <source>
        <dbReference type="SAM" id="MobiDB-lite"/>
    </source>
</evidence>
<sequence length="392" mass="44240">MAASATLTGFYRTSDILYQYHPSLRNSRDAIQLQKILCSDALLNPNHPLAAQGPNEKGIQAYIGTFQDGQARLLFSSAQVEYLRYWLHAMRLTPSLIPLPFSDCMFLTEDVSNAEPVVFGSAGELVAASKKLGRMNQYLLENPLLVGRRLMFERVRKLWGAKQGVWCALQIDAWEVDHTAISDVGWSLVRWEPESGKEVSQRAHLVVKENQEYRKTLLQEDRKSEMVTKGTLKRRVTDLFSELRRHGGPVFLLSNDVKGDIHYLRSKAFQVPLEDYKPNMLDSAAGVYMIDVTELFDALTGAADADRSTLLRLCNHLRINLNEGARNAGIDAEASLQALRSMASGPSLDQQRSLRWPDQTEVHVEFKPWEDNPEHDDLEGLIPMVKSTSEEL</sequence>
<proteinExistence type="predicted"/>
<evidence type="ECO:0000259" key="2">
    <source>
        <dbReference type="Pfam" id="PF21762"/>
    </source>
</evidence>
<dbReference type="Proteomes" id="UP001221142">
    <property type="component" value="Unassembled WGS sequence"/>
</dbReference>
<dbReference type="EMBL" id="JARKIF010000005">
    <property type="protein sequence ID" value="KAJ7638906.1"/>
    <property type="molecule type" value="Genomic_DNA"/>
</dbReference>
<feature type="domain" description="Gfd2/YDR514C-like C-terminal" evidence="2">
    <location>
        <begin position="165"/>
        <end position="342"/>
    </location>
</feature>
<evidence type="ECO:0000313" key="4">
    <source>
        <dbReference type="Proteomes" id="UP001221142"/>
    </source>
</evidence>
<reference evidence="3" key="1">
    <citation type="submission" date="2023-03" db="EMBL/GenBank/DDBJ databases">
        <title>Massive genome expansion in bonnet fungi (Mycena s.s.) driven by repeated elements and novel gene families across ecological guilds.</title>
        <authorList>
            <consortium name="Lawrence Berkeley National Laboratory"/>
            <person name="Harder C.B."/>
            <person name="Miyauchi S."/>
            <person name="Viragh M."/>
            <person name="Kuo A."/>
            <person name="Thoen E."/>
            <person name="Andreopoulos B."/>
            <person name="Lu D."/>
            <person name="Skrede I."/>
            <person name="Drula E."/>
            <person name="Henrissat B."/>
            <person name="Morin E."/>
            <person name="Kohler A."/>
            <person name="Barry K."/>
            <person name="LaButti K."/>
            <person name="Morin E."/>
            <person name="Salamov A."/>
            <person name="Lipzen A."/>
            <person name="Mereny Z."/>
            <person name="Hegedus B."/>
            <person name="Baldrian P."/>
            <person name="Stursova M."/>
            <person name="Weitz H."/>
            <person name="Taylor A."/>
            <person name="Grigoriev I.V."/>
            <person name="Nagy L.G."/>
            <person name="Martin F."/>
            <person name="Kauserud H."/>
        </authorList>
    </citation>
    <scope>NUCLEOTIDE SEQUENCE</scope>
    <source>
        <strain evidence="3">9284</strain>
    </source>
</reference>